<sequence length="483" mass="53186">MLPFFPFFPIAQTTAVPTPAPAVPPSQVLPEPEQIPSFDAIPAIDALPPKEVQDVQEVRALPGELDKVPVFNSNSPEVVLTPGILLSTFPPEGKQVPDAHLNFAFQGRFDVFAHHIARARSPEETRTFYQGLMAYNPTAETVTIEVLQAGSYLTSPDALFIELPDMVEDAEGKVYSGPGSRVMNAVLRGNRQEMFPQKWEIPPGGMVMLINAPIPVGTVVPSSNARSTMMRLSSSGEVYLANLAMRAPLTDDGKERAPTLAEWQRLLENGGFAGPRDTPPTSLDPSNIDVVFGRVAGVAQGSQWRSHLTDDPNSETLTIPPLGQAFAYALSTVHRITLGTDQIQSAPMLARYPDTAYFAHANYGIEYDLSLPLYNSSDRAQTVRLEFSSPLKENEDMDALLFFNPRDRQVFFRGTIRVRYPDEKGVTQTRYLHLVQRRGQQGEPLLSLTLPPGDRRLVEVDFLYPPDATPPQVLTVRTVASPN</sequence>
<dbReference type="EMBL" id="JAMXFF010000002">
    <property type="protein sequence ID" value="MCT7965276.1"/>
    <property type="molecule type" value="Genomic_DNA"/>
</dbReference>
<evidence type="ECO:0000313" key="1">
    <source>
        <dbReference type="EMBL" id="MCT7965276.1"/>
    </source>
</evidence>
<protein>
    <submittedName>
        <fullName evidence="1">DUF3370 domain-containing protein</fullName>
    </submittedName>
</protein>
<gene>
    <name evidence="1" type="ORF">NG799_02880</name>
</gene>
<comment type="caution">
    <text evidence="1">The sequence shown here is derived from an EMBL/GenBank/DDBJ whole genome shotgun (WGS) entry which is preliminary data.</text>
</comment>
<accession>A0ABT2MKK3</accession>
<evidence type="ECO:0000313" key="2">
    <source>
        <dbReference type="Proteomes" id="UP001525890"/>
    </source>
</evidence>
<proteinExistence type="predicted"/>
<dbReference type="RefSeq" id="WP_368004978.1">
    <property type="nucleotide sequence ID" value="NZ_JAMXFF010000002.1"/>
</dbReference>
<name>A0ABT2MKK3_9CYAN</name>
<keyword evidence="2" id="KW-1185">Reference proteome</keyword>
<dbReference type="Pfam" id="PF11850">
    <property type="entry name" value="DUF3370"/>
    <property type="match status" value="1"/>
</dbReference>
<reference evidence="1 2" key="1">
    <citation type="journal article" date="2022" name="Front. Microbiol.">
        <title>High genomic differentiation and limited gene flow indicate recent cryptic speciation within the genus Laspinema (cyanobacteria).</title>
        <authorList>
            <person name="Stanojkovic A."/>
            <person name="Skoupy S."/>
            <person name="Skaloud P."/>
            <person name="Dvorak P."/>
        </authorList>
    </citation>
    <scope>NUCLEOTIDE SEQUENCE [LARGE SCALE GENOMIC DNA]</scope>
    <source>
        <strain evidence="1 2">D2a</strain>
    </source>
</reference>
<dbReference type="Proteomes" id="UP001525890">
    <property type="component" value="Unassembled WGS sequence"/>
</dbReference>
<dbReference type="InterPro" id="IPR021801">
    <property type="entry name" value="DUF3370"/>
</dbReference>
<organism evidence="1 2">
    <name type="scientific">Laspinema palackyanum D2a</name>
    <dbReference type="NCBI Taxonomy" id="2953684"/>
    <lineage>
        <taxon>Bacteria</taxon>
        <taxon>Bacillati</taxon>
        <taxon>Cyanobacteriota</taxon>
        <taxon>Cyanophyceae</taxon>
        <taxon>Oscillatoriophycideae</taxon>
        <taxon>Oscillatoriales</taxon>
        <taxon>Laspinemataceae</taxon>
        <taxon>Laspinema</taxon>
        <taxon>Laspinema palackyanum</taxon>
    </lineage>
</organism>